<evidence type="ECO:0000313" key="6">
    <source>
        <dbReference type="EMBL" id="PTQ57877.1"/>
    </source>
</evidence>
<evidence type="ECO:0000256" key="3">
    <source>
        <dbReference type="ARBA" id="ARBA00023163"/>
    </source>
</evidence>
<dbReference type="SUPFAM" id="SSF46785">
    <property type="entry name" value="Winged helix' DNA-binding domain"/>
    <property type="match status" value="1"/>
</dbReference>
<reference evidence="7" key="1">
    <citation type="journal article" date="2018" name="Sci. Rep.">
        <title>Lignite coal burning seam in the remote Altai Mountains harbors a hydrogen-driven thermophilic microbial community.</title>
        <authorList>
            <person name="Kadnikov V.V."/>
            <person name="Mardanov A.V."/>
            <person name="Ivasenko D.A."/>
            <person name="Antsiferov D.V."/>
            <person name="Beletsky A.V."/>
            <person name="Karnachuk O.V."/>
            <person name="Ravin N.V."/>
        </authorList>
    </citation>
    <scope>NUCLEOTIDE SEQUENCE [LARGE SCALE GENOMIC DNA]</scope>
</reference>
<gene>
    <name evidence="6" type="ORF">BSOLF_0388</name>
</gene>
<evidence type="ECO:0000256" key="1">
    <source>
        <dbReference type="ARBA" id="ARBA00023015"/>
    </source>
</evidence>
<organism evidence="6 7">
    <name type="scientific">Candidatus Carbonibacillus altaicus</name>
    <dbReference type="NCBI Taxonomy" id="2163959"/>
    <lineage>
        <taxon>Bacteria</taxon>
        <taxon>Bacillati</taxon>
        <taxon>Bacillota</taxon>
        <taxon>Bacilli</taxon>
        <taxon>Bacillales</taxon>
        <taxon>Candidatus Carbonibacillus</taxon>
    </lineage>
</organism>
<sequence>MRRGMMDHEKIGDRVMHDSIFSSPHKTLKPEGFELPSVEGETKGTMLSQSVPHHDQDHAQSGGDNATVEKVEPNANVLSEDDDIVELEWLLRYISGILKQRGREILSQFPITPPQFVALQWLKEHGDMTIGELSEKMYLANSTTTDLIDRMEANGLVARRRSEADRRVVHIHLLDKGKTIIEEVIHRRQTYLKNILDSFDPALVSHLVDSLSMLYRRMKDDA</sequence>
<proteinExistence type="predicted"/>
<name>A0A2R6Y5C1_9BACL</name>
<keyword evidence="2" id="KW-0238">DNA-binding</keyword>
<dbReference type="Pfam" id="PF01047">
    <property type="entry name" value="MarR"/>
    <property type="match status" value="1"/>
</dbReference>
<dbReference type="GO" id="GO:0003677">
    <property type="term" value="F:DNA binding"/>
    <property type="evidence" value="ECO:0007669"/>
    <property type="project" value="UniProtKB-KW"/>
</dbReference>
<dbReference type="EMBL" id="PEBX01000001">
    <property type="protein sequence ID" value="PTQ57877.1"/>
    <property type="molecule type" value="Genomic_DNA"/>
</dbReference>
<dbReference type="PANTHER" id="PTHR42756:SF1">
    <property type="entry name" value="TRANSCRIPTIONAL REPRESSOR OF EMRAB OPERON"/>
    <property type="match status" value="1"/>
</dbReference>
<dbReference type="InterPro" id="IPR000835">
    <property type="entry name" value="HTH_MarR-typ"/>
</dbReference>
<dbReference type="InterPro" id="IPR036390">
    <property type="entry name" value="WH_DNA-bd_sf"/>
</dbReference>
<dbReference type="Proteomes" id="UP000244338">
    <property type="component" value="Unassembled WGS sequence"/>
</dbReference>
<feature type="domain" description="HTH marR-type" evidence="5">
    <location>
        <begin position="84"/>
        <end position="220"/>
    </location>
</feature>
<keyword evidence="1" id="KW-0805">Transcription regulation</keyword>
<evidence type="ECO:0000256" key="4">
    <source>
        <dbReference type="SAM" id="MobiDB-lite"/>
    </source>
</evidence>
<dbReference type="Gene3D" id="1.10.10.10">
    <property type="entry name" value="Winged helix-like DNA-binding domain superfamily/Winged helix DNA-binding domain"/>
    <property type="match status" value="1"/>
</dbReference>
<protein>
    <submittedName>
        <fullName evidence="6">Transcriptional regulator, MarR family</fullName>
    </submittedName>
</protein>
<feature type="region of interest" description="Disordered" evidence="4">
    <location>
        <begin position="43"/>
        <end position="66"/>
    </location>
</feature>
<dbReference type="GO" id="GO:0003700">
    <property type="term" value="F:DNA-binding transcription factor activity"/>
    <property type="evidence" value="ECO:0007669"/>
    <property type="project" value="InterPro"/>
</dbReference>
<accession>A0A2R6Y5C1</accession>
<evidence type="ECO:0000259" key="5">
    <source>
        <dbReference type="PROSITE" id="PS50995"/>
    </source>
</evidence>
<comment type="caution">
    <text evidence="6">The sequence shown here is derived from an EMBL/GenBank/DDBJ whole genome shotgun (WGS) entry which is preliminary data.</text>
</comment>
<keyword evidence="3" id="KW-0804">Transcription</keyword>
<evidence type="ECO:0000256" key="2">
    <source>
        <dbReference type="ARBA" id="ARBA00023125"/>
    </source>
</evidence>
<dbReference type="PROSITE" id="PS50995">
    <property type="entry name" value="HTH_MARR_2"/>
    <property type="match status" value="1"/>
</dbReference>
<dbReference type="InterPro" id="IPR036388">
    <property type="entry name" value="WH-like_DNA-bd_sf"/>
</dbReference>
<evidence type="ECO:0000313" key="7">
    <source>
        <dbReference type="Proteomes" id="UP000244338"/>
    </source>
</evidence>
<dbReference type="PANTHER" id="PTHR42756">
    <property type="entry name" value="TRANSCRIPTIONAL REGULATOR, MARR"/>
    <property type="match status" value="1"/>
</dbReference>
<dbReference type="AlphaFoldDB" id="A0A2R6Y5C1"/>
<dbReference type="SMART" id="SM00347">
    <property type="entry name" value="HTH_MARR"/>
    <property type="match status" value="1"/>
</dbReference>
<dbReference type="PRINTS" id="PR00598">
    <property type="entry name" value="HTHMARR"/>
</dbReference>